<organism evidence="7 8">
    <name type="scientific">Nocardiopsis metallicus</name>
    <dbReference type="NCBI Taxonomy" id="179819"/>
    <lineage>
        <taxon>Bacteria</taxon>
        <taxon>Bacillati</taxon>
        <taxon>Actinomycetota</taxon>
        <taxon>Actinomycetes</taxon>
        <taxon>Streptosporangiales</taxon>
        <taxon>Nocardiopsidaceae</taxon>
        <taxon>Nocardiopsis</taxon>
    </lineage>
</organism>
<dbReference type="PANTHER" id="PTHR23513">
    <property type="entry name" value="INTEGRAL MEMBRANE EFFLUX PROTEIN-RELATED"/>
    <property type="match status" value="1"/>
</dbReference>
<keyword evidence="2" id="KW-1003">Cell membrane</keyword>
<evidence type="ECO:0000256" key="4">
    <source>
        <dbReference type="ARBA" id="ARBA00022989"/>
    </source>
</evidence>
<comment type="subcellular location">
    <subcellularLocation>
        <location evidence="1">Cell membrane</location>
        <topology evidence="1">Multi-pass membrane protein</topology>
    </subcellularLocation>
</comment>
<dbReference type="Proteomes" id="UP000579647">
    <property type="component" value="Unassembled WGS sequence"/>
</dbReference>
<evidence type="ECO:0000313" key="7">
    <source>
        <dbReference type="EMBL" id="MBB5490320.1"/>
    </source>
</evidence>
<feature type="transmembrane region" description="Helical" evidence="6">
    <location>
        <begin position="73"/>
        <end position="92"/>
    </location>
</feature>
<protein>
    <submittedName>
        <fullName evidence="7">MFS family permease</fullName>
    </submittedName>
</protein>
<dbReference type="SUPFAM" id="SSF103473">
    <property type="entry name" value="MFS general substrate transporter"/>
    <property type="match status" value="1"/>
</dbReference>
<feature type="transmembrane region" description="Helical" evidence="6">
    <location>
        <begin position="360"/>
        <end position="383"/>
    </location>
</feature>
<evidence type="ECO:0000256" key="1">
    <source>
        <dbReference type="ARBA" id="ARBA00004651"/>
    </source>
</evidence>
<reference evidence="7 8" key="1">
    <citation type="submission" date="2020-08" db="EMBL/GenBank/DDBJ databases">
        <title>Sequencing the genomes of 1000 actinobacteria strains.</title>
        <authorList>
            <person name="Klenk H.-P."/>
        </authorList>
    </citation>
    <scope>NUCLEOTIDE SEQUENCE [LARGE SCALE GENOMIC DNA]</scope>
    <source>
        <strain evidence="7 8">DSM 44598</strain>
    </source>
</reference>
<dbReference type="GO" id="GO:0022857">
    <property type="term" value="F:transmembrane transporter activity"/>
    <property type="evidence" value="ECO:0007669"/>
    <property type="project" value="InterPro"/>
</dbReference>
<dbReference type="PANTHER" id="PTHR23513:SF11">
    <property type="entry name" value="STAPHYLOFERRIN A TRANSPORTER"/>
    <property type="match status" value="1"/>
</dbReference>
<evidence type="ECO:0000313" key="8">
    <source>
        <dbReference type="Proteomes" id="UP000579647"/>
    </source>
</evidence>
<feature type="transmembrane region" description="Helical" evidence="6">
    <location>
        <begin position="211"/>
        <end position="236"/>
    </location>
</feature>
<dbReference type="InterPro" id="IPR011701">
    <property type="entry name" value="MFS"/>
</dbReference>
<proteinExistence type="predicted"/>
<feature type="transmembrane region" description="Helical" evidence="6">
    <location>
        <begin position="277"/>
        <end position="295"/>
    </location>
</feature>
<comment type="caution">
    <text evidence="7">The sequence shown here is derived from an EMBL/GenBank/DDBJ whole genome shotgun (WGS) entry which is preliminary data.</text>
</comment>
<dbReference type="RefSeq" id="WP_184363550.1">
    <property type="nucleotide sequence ID" value="NZ_BAAAKM010000088.1"/>
</dbReference>
<dbReference type="Pfam" id="PF07690">
    <property type="entry name" value="MFS_1"/>
    <property type="match status" value="1"/>
</dbReference>
<gene>
    <name evidence="7" type="ORF">HNR07_001457</name>
</gene>
<feature type="transmembrane region" description="Helical" evidence="6">
    <location>
        <begin position="301"/>
        <end position="322"/>
    </location>
</feature>
<dbReference type="InterPro" id="IPR036259">
    <property type="entry name" value="MFS_trans_sf"/>
</dbReference>
<feature type="transmembrane region" description="Helical" evidence="6">
    <location>
        <begin position="98"/>
        <end position="118"/>
    </location>
</feature>
<evidence type="ECO:0000256" key="3">
    <source>
        <dbReference type="ARBA" id="ARBA00022692"/>
    </source>
</evidence>
<evidence type="ECO:0000256" key="2">
    <source>
        <dbReference type="ARBA" id="ARBA00022475"/>
    </source>
</evidence>
<dbReference type="EMBL" id="JACHDO010000001">
    <property type="protein sequence ID" value="MBB5490320.1"/>
    <property type="molecule type" value="Genomic_DNA"/>
</dbReference>
<name>A0A840W0J3_9ACTN</name>
<feature type="transmembrane region" description="Helical" evidence="6">
    <location>
        <begin position="334"/>
        <end position="354"/>
    </location>
</feature>
<dbReference type="AlphaFoldDB" id="A0A840W0J3"/>
<keyword evidence="5 6" id="KW-0472">Membrane</keyword>
<feature type="transmembrane region" description="Helical" evidence="6">
    <location>
        <begin position="248"/>
        <end position="265"/>
    </location>
</feature>
<dbReference type="Gene3D" id="1.20.1250.20">
    <property type="entry name" value="MFS general substrate transporter like domains"/>
    <property type="match status" value="1"/>
</dbReference>
<keyword evidence="3 6" id="KW-0812">Transmembrane</keyword>
<keyword evidence="8" id="KW-1185">Reference proteome</keyword>
<keyword evidence="4 6" id="KW-1133">Transmembrane helix</keyword>
<dbReference type="GO" id="GO:0005886">
    <property type="term" value="C:plasma membrane"/>
    <property type="evidence" value="ECO:0007669"/>
    <property type="project" value="UniProtKB-SubCell"/>
</dbReference>
<evidence type="ECO:0000256" key="6">
    <source>
        <dbReference type="SAM" id="Phobius"/>
    </source>
</evidence>
<accession>A0A840W0J3</accession>
<sequence length="399" mass="39508">MTQRHALPRYLFGAAAARTGDEMSGPALLLLGVAATGTATTGSTLLAAVTATAAVGGPAVGVLLDRALRPGRVLATVLAVYAAGLAAVALLLDRLPLAPVLALALGIGLLGPALSGGWTAQLPRLLPPARMTRANAWDAMTFSSASLIGPALAGAVAITAGATAAVVASVALVSLTIPVAWSLPARPARPEPAPVLGELAAGARAVLGNRALLRATVVTTVSIAGTGVLVVSLPVLGQNLLGGPERGAMLLSVMAVSALSANLVLARHPLPVRPDTVVLVCVLLQVAGVAGVFLAPSAPWLILAATVVGTAEGPQLTSLFAVRHREAPERLRTQVFTTAASLKVSAFAAGAALAGPLADFSLPLCLAAAAALQLCAALVHAAVRSTSSPSPAHGSGADR</sequence>
<evidence type="ECO:0000256" key="5">
    <source>
        <dbReference type="ARBA" id="ARBA00023136"/>
    </source>
</evidence>